<proteinExistence type="predicted"/>
<dbReference type="AlphaFoldDB" id="A0AAD4LQ36"/>
<gene>
    <name evidence="2" type="ORF">EDB92DRAFT_1792157</name>
</gene>
<dbReference type="GO" id="GO:0005886">
    <property type="term" value="C:plasma membrane"/>
    <property type="evidence" value="ECO:0007669"/>
    <property type="project" value="TreeGrafter"/>
</dbReference>
<sequence>VVVTVHLYFRKGDLALHDLHSWNVLSKLPLSAAALTASALSFALVILSMDQVWYEGPIARTTGDIDIEMAMAVTALWYVPLRHLEKRWKGV</sequence>
<comment type="caution">
    <text evidence="2">The sequence shown here is derived from an EMBL/GenBank/DDBJ whole genome shotgun (WGS) entry which is preliminary data.</text>
</comment>
<accession>A0AAD4LQ36</accession>
<dbReference type="PANTHER" id="PTHR31806">
    <property type="entry name" value="PURINE-CYTOSINE PERMEASE FCY2-RELATED"/>
    <property type="match status" value="1"/>
</dbReference>
<dbReference type="GO" id="GO:0022857">
    <property type="term" value="F:transmembrane transporter activity"/>
    <property type="evidence" value="ECO:0007669"/>
    <property type="project" value="InterPro"/>
</dbReference>
<dbReference type="PANTHER" id="PTHR31806:SF5">
    <property type="entry name" value="PURINE-CYTOSINE PERMEASE FCY21"/>
    <property type="match status" value="1"/>
</dbReference>
<keyword evidence="3" id="KW-1185">Reference proteome</keyword>
<dbReference type="InterPro" id="IPR026030">
    <property type="entry name" value="Pur-cyt_permease_Fcy2/21/22"/>
</dbReference>
<dbReference type="EMBL" id="JAKELL010000006">
    <property type="protein sequence ID" value="KAH8998189.1"/>
    <property type="molecule type" value="Genomic_DNA"/>
</dbReference>
<keyword evidence="1" id="KW-0813">Transport</keyword>
<evidence type="ECO:0000256" key="1">
    <source>
        <dbReference type="ARBA" id="ARBA00022448"/>
    </source>
</evidence>
<reference evidence="2" key="1">
    <citation type="submission" date="2022-01" db="EMBL/GenBank/DDBJ databases">
        <title>Comparative genomics reveals a dynamic genome evolution in the ectomycorrhizal milk-cap (Lactarius) mushrooms.</title>
        <authorList>
            <consortium name="DOE Joint Genome Institute"/>
            <person name="Lebreton A."/>
            <person name="Tang N."/>
            <person name="Kuo A."/>
            <person name="LaButti K."/>
            <person name="Drula E."/>
            <person name="Barry K."/>
            <person name="Clum A."/>
            <person name="Lipzen A."/>
            <person name="Mousain D."/>
            <person name="Ng V."/>
            <person name="Wang R."/>
            <person name="Wang X."/>
            <person name="Dai Y."/>
            <person name="Henrissat B."/>
            <person name="Grigoriev I.V."/>
            <person name="Guerin-Laguette A."/>
            <person name="Yu F."/>
            <person name="Martin F.M."/>
        </authorList>
    </citation>
    <scope>NUCLEOTIDE SEQUENCE</scope>
    <source>
        <strain evidence="2">QP</strain>
    </source>
</reference>
<organism evidence="2 3">
    <name type="scientific">Lactarius akahatsu</name>
    <dbReference type="NCBI Taxonomy" id="416441"/>
    <lineage>
        <taxon>Eukaryota</taxon>
        <taxon>Fungi</taxon>
        <taxon>Dikarya</taxon>
        <taxon>Basidiomycota</taxon>
        <taxon>Agaricomycotina</taxon>
        <taxon>Agaricomycetes</taxon>
        <taxon>Russulales</taxon>
        <taxon>Russulaceae</taxon>
        <taxon>Lactarius</taxon>
    </lineage>
</organism>
<evidence type="ECO:0000313" key="2">
    <source>
        <dbReference type="EMBL" id="KAH8998189.1"/>
    </source>
</evidence>
<dbReference type="Proteomes" id="UP001201163">
    <property type="component" value="Unassembled WGS sequence"/>
</dbReference>
<evidence type="ECO:0000313" key="3">
    <source>
        <dbReference type="Proteomes" id="UP001201163"/>
    </source>
</evidence>
<feature type="non-terminal residue" evidence="2">
    <location>
        <position position="1"/>
    </location>
</feature>
<protein>
    <submittedName>
        <fullName evidence="2">Uncharacterized protein</fullName>
    </submittedName>
</protein>
<name>A0AAD4LQ36_9AGAM</name>